<dbReference type="InterPro" id="IPR013572">
    <property type="entry name" value="Tscrpt_reg_MAATS_C"/>
</dbReference>
<keyword evidence="1" id="KW-0678">Repressor</keyword>
<dbReference type="GO" id="GO:0003700">
    <property type="term" value="F:DNA-binding transcription factor activity"/>
    <property type="evidence" value="ECO:0007669"/>
    <property type="project" value="TreeGrafter"/>
</dbReference>
<dbReference type="EMBL" id="PVBT01000011">
    <property type="protein sequence ID" value="PRD49556.1"/>
    <property type="molecule type" value="Genomic_DNA"/>
</dbReference>
<evidence type="ECO:0000313" key="7">
    <source>
        <dbReference type="EMBL" id="PRD49556.1"/>
    </source>
</evidence>
<dbReference type="PRINTS" id="PR00455">
    <property type="entry name" value="HTHTETR"/>
</dbReference>
<evidence type="ECO:0000313" key="8">
    <source>
        <dbReference type="Proteomes" id="UP000238563"/>
    </source>
</evidence>
<dbReference type="InterPro" id="IPR023772">
    <property type="entry name" value="DNA-bd_HTH_TetR-type_CS"/>
</dbReference>
<dbReference type="AlphaFoldDB" id="A0A2S9J9S7"/>
<evidence type="ECO:0000256" key="2">
    <source>
        <dbReference type="ARBA" id="ARBA00023015"/>
    </source>
</evidence>
<dbReference type="PROSITE" id="PS50977">
    <property type="entry name" value="HTH_TETR_2"/>
    <property type="match status" value="1"/>
</dbReference>
<feature type="DNA-binding region" description="H-T-H motif" evidence="5">
    <location>
        <begin position="91"/>
        <end position="110"/>
    </location>
</feature>
<evidence type="ECO:0000256" key="5">
    <source>
        <dbReference type="PROSITE-ProRule" id="PRU00335"/>
    </source>
</evidence>
<comment type="caution">
    <text evidence="7">The sequence shown here is derived from an EMBL/GenBank/DDBJ whole genome shotgun (WGS) entry which is preliminary data.</text>
</comment>
<evidence type="ECO:0000256" key="3">
    <source>
        <dbReference type="ARBA" id="ARBA00023125"/>
    </source>
</evidence>
<dbReference type="PANTHER" id="PTHR30055:SF240">
    <property type="entry name" value="HTH-TYPE TRANSCRIPTIONAL REGULATOR ACRR"/>
    <property type="match status" value="1"/>
</dbReference>
<dbReference type="SUPFAM" id="SSF46689">
    <property type="entry name" value="Homeodomain-like"/>
    <property type="match status" value="1"/>
</dbReference>
<sequence>MYKHTSVIVNKRKRDIVSENRPDAITFGLSNQRYEQPLVRGLMTMFRHPRRDHPSEGGVMRRTKAEAGATREAILDSAETVFLEYGVNRSTLNQIAEHAGVTRGAIYFHFKDKIELYQDVVERVRLPQDDLLTKAIYCENANPLDIALDAGIYCLENFAGDPRKQRVFTIITQRCEYVGEMAQILERLRALNDEVHHMLLRLTTRAKKRGMLSSAWHPDIAARALQSTMSGLLFEWMRLEKNFDLVAAGTMTMTAIVDSFRKKDVPVDAPVVRTKRQLVAS</sequence>
<dbReference type="Gene3D" id="1.10.357.10">
    <property type="entry name" value="Tetracycline Repressor, domain 2"/>
    <property type="match status" value="1"/>
</dbReference>
<dbReference type="Pfam" id="PF00440">
    <property type="entry name" value="TetR_N"/>
    <property type="match status" value="1"/>
</dbReference>
<dbReference type="GO" id="GO:0000976">
    <property type="term" value="F:transcription cis-regulatory region binding"/>
    <property type="evidence" value="ECO:0007669"/>
    <property type="project" value="TreeGrafter"/>
</dbReference>
<proteinExistence type="predicted"/>
<dbReference type="Pfam" id="PF08361">
    <property type="entry name" value="TetR_C_2"/>
    <property type="match status" value="1"/>
</dbReference>
<keyword evidence="8" id="KW-1185">Reference proteome</keyword>
<name>A0A2S9J9S7_9HYPH</name>
<evidence type="ECO:0000256" key="1">
    <source>
        <dbReference type="ARBA" id="ARBA00022491"/>
    </source>
</evidence>
<keyword evidence="3 5" id="KW-0238">DNA-binding</keyword>
<evidence type="ECO:0000259" key="6">
    <source>
        <dbReference type="PROSITE" id="PS50977"/>
    </source>
</evidence>
<gene>
    <name evidence="7" type="ORF">C5750_25585</name>
</gene>
<feature type="domain" description="HTH tetR-type" evidence="6">
    <location>
        <begin position="68"/>
        <end position="128"/>
    </location>
</feature>
<dbReference type="Proteomes" id="UP000238563">
    <property type="component" value="Unassembled WGS sequence"/>
</dbReference>
<reference evidence="7 8" key="1">
    <citation type="submission" date="2018-02" db="EMBL/GenBank/DDBJ databases">
        <title>The draft genome of Phyllobacterium myrsinacearum DSM5892.</title>
        <authorList>
            <person name="Li L."/>
            <person name="Liu L."/>
            <person name="Zhang X."/>
            <person name="Wang T."/>
        </authorList>
    </citation>
    <scope>NUCLEOTIDE SEQUENCE [LARGE SCALE GENOMIC DNA]</scope>
    <source>
        <strain evidence="7 8">DSM 5892</strain>
    </source>
</reference>
<protein>
    <submittedName>
        <fullName evidence="7">TetR family transcriptional regulator</fullName>
    </submittedName>
</protein>
<dbReference type="OrthoDB" id="9798857at2"/>
<organism evidence="7 8">
    <name type="scientific">Phyllobacterium myrsinacearum</name>
    <dbReference type="NCBI Taxonomy" id="28101"/>
    <lineage>
        <taxon>Bacteria</taxon>
        <taxon>Pseudomonadati</taxon>
        <taxon>Pseudomonadota</taxon>
        <taxon>Alphaproteobacteria</taxon>
        <taxon>Hyphomicrobiales</taxon>
        <taxon>Phyllobacteriaceae</taxon>
        <taxon>Phyllobacterium</taxon>
    </lineage>
</organism>
<dbReference type="InterPro" id="IPR009057">
    <property type="entry name" value="Homeodomain-like_sf"/>
</dbReference>
<dbReference type="PROSITE" id="PS01081">
    <property type="entry name" value="HTH_TETR_1"/>
    <property type="match status" value="1"/>
</dbReference>
<keyword evidence="4" id="KW-0804">Transcription</keyword>
<evidence type="ECO:0000256" key="4">
    <source>
        <dbReference type="ARBA" id="ARBA00023163"/>
    </source>
</evidence>
<dbReference type="SUPFAM" id="SSF48498">
    <property type="entry name" value="Tetracyclin repressor-like, C-terminal domain"/>
    <property type="match status" value="1"/>
</dbReference>
<dbReference type="InterPro" id="IPR001647">
    <property type="entry name" value="HTH_TetR"/>
</dbReference>
<dbReference type="PANTHER" id="PTHR30055">
    <property type="entry name" value="HTH-TYPE TRANSCRIPTIONAL REGULATOR RUTR"/>
    <property type="match status" value="1"/>
</dbReference>
<keyword evidence="2" id="KW-0805">Transcription regulation</keyword>
<dbReference type="InterPro" id="IPR050109">
    <property type="entry name" value="HTH-type_TetR-like_transc_reg"/>
</dbReference>
<accession>A0A2S9J9S7</accession>
<dbReference type="InterPro" id="IPR036271">
    <property type="entry name" value="Tet_transcr_reg_TetR-rel_C_sf"/>
</dbReference>